<accession>A0AAE0CJP2</accession>
<evidence type="ECO:0000256" key="1">
    <source>
        <dbReference type="SAM" id="MobiDB-lite"/>
    </source>
</evidence>
<dbReference type="Proteomes" id="UP001280121">
    <property type="component" value="Unassembled WGS sequence"/>
</dbReference>
<evidence type="ECO:0000313" key="3">
    <source>
        <dbReference type="Proteomes" id="UP001280121"/>
    </source>
</evidence>
<keyword evidence="3" id="KW-1185">Reference proteome</keyword>
<sequence>MAVISHHCFKAAMKDKVSEYVHQCLTKSAYMQTYSGMIHPIPDQKRWPEVSTCLVIEGQMEHIDPPLPTVQPEGRRLKGRGNQTRVLKEENLEL</sequence>
<dbReference type="AlphaFoldDB" id="A0AAE0CJP2"/>
<evidence type="ECO:0000313" key="2">
    <source>
        <dbReference type="EMBL" id="KAK2653619.1"/>
    </source>
</evidence>
<organism evidence="2 3">
    <name type="scientific">Dipteronia dyeriana</name>
    <dbReference type="NCBI Taxonomy" id="168575"/>
    <lineage>
        <taxon>Eukaryota</taxon>
        <taxon>Viridiplantae</taxon>
        <taxon>Streptophyta</taxon>
        <taxon>Embryophyta</taxon>
        <taxon>Tracheophyta</taxon>
        <taxon>Spermatophyta</taxon>
        <taxon>Magnoliopsida</taxon>
        <taxon>eudicotyledons</taxon>
        <taxon>Gunneridae</taxon>
        <taxon>Pentapetalae</taxon>
        <taxon>rosids</taxon>
        <taxon>malvids</taxon>
        <taxon>Sapindales</taxon>
        <taxon>Sapindaceae</taxon>
        <taxon>Hippocastanoideae</taxon>
        <taxon>Acereae</taxon>
        <taxon>Dipteronia</taxon>
    </lineage>
</organism>
<name>A0AAE0CJP2_9ROSI</name>
<gene>
    <name evidence="2" type="ORF">Ddye_013475</name>
</gene>
<dbReference type="EMBL" id="JANJYI010000004">
    <property type="protein sequence ID" value="KAK2653619.1"/>
    <property type="molecule type" value="Genomic_DNA"/>
</dbReference>
<reference evidence="2" key="1">
    <citation type="journal article" date="2023" name="Plant J.">
        <title>Genome sequences and population genomics provide insights into the demographic history, inbreeding, and mutation load of two 'living fossil' tree species of Dipteronia.</title>
        <authorList>
            <person name="Feng Y."/>
            <person name="Comes H.P."/>
            <person name="Chen J."/>
            <person name="Zhu S."/>
            <person name="Lu R."/>
            <person name="Zhang X."/>
            <person name="Li P."/>
            <person name="Qiu J."/>
            <person name="Olsen K.M."/>
            <person name="Qiu Y."/>
        </authorList>
    </citation>
    <scope>NUCLEOTIDE SEQUENCE</scope>
    <source>
        <strain evidence="2">KIB01</strain>
    </source>
</reference>
<feature type="region of interest" description="Disordered" evidence="1">
    <location>
        <begin position="64"/>
        <end position="94"/>
    </location>
</feature>
<protein>
    <submittedName>
        <fullName evidence="2">Uncharacterized protein</fullName>
    </submittedName>
</protein>
<proteinExistence type="predicted"/>
<comment type="caution">
    <text evidence="2">The sequence shown here is derived from an EMBL/GenBank/DDBJ whole genome shotgun (WGS) entry which is preliminary data.</text>
</comment>